<reference evidence="2 3" key="1">
    <citation type="submission" date="2023-01" db="EMBL/GenBank/DDBJ databases">
        <title>Characterization of estradiol degrading bacteria Microbacterium sp. MZT7 and reveal degrading genes through genome analysis.</title>
        <authorList>
            <person name="Hao P."/>
            <person name="Gao Y."/>
        </authorList>
    </citation>
    <scope>NUCLEOTIDE SEQUENCE [LARGE SCALE GENOMIC DNA]</scope>
    <source>
        <strain evidence="2 3">MZT7</strain>
    </source>
</reference>
<feature type="transmembrane region" description="Helical" evidence="1">
    <location>
        <begin position="215"/>
        <end position="236"/>
    </location>
</feature>
<keyword evidence="1" id="KW-1133">Transmembrane helix</keyword>
<accession>A0ABY3RQ89</accession>
<feature type="transmembrane region" description="Helical" evidence="1">
    <location>
        <begin position="122"/>
        <end position="148"/>
    </location>
</feature>
<evidence type="ECO:0000313" key="2">
    <source>
        <dbReference type="EMBL" id="UGS25035.1"/>
    </source>
</evidence>
<feature type="transmembrane region" description="Helical" evidence="1">
    <location>
        <begin position="243"/>
        <end position="265"/>
    </location>
</feature>
<feature type="transmembrane region" description="Helical" evidence="1">
    <location>
        <begin position="285"/>
        <end position="306"/>
    </location>
</feature>
<sequence length="316" mass="33109">MPTTTAHPAYAARYVAAVGRSVPVAVRDEVVAELEAAIAEQVEPRIAAGEAPDAAERAVVAGLGEPLAYAASLTDRPLHLVGPRYYAAWLRLLKLLLWIVPPCVAVAVALATLLQGGGIGQVIGAIVPAILQSVVHIAFWTTLVFFVLERTGSVGKTVLDWDPDQLPSAEGTGAALTDLVATIVMCVLLAGSVLWDRFLGWGRDAVHVLSPDLWPGYGIGFLVIMALTILVAVLVFARGGWNVALAVVNALLGAVTAIAAFVLVWQGRFLAPGFSALFGSAQGTVMTILNVILTVVFVGVLFASAADGFRKLRASR</sequence>
<keyword evidence="3" id="KW-1185">Reference proteome</keyword>
<evidence type="ECO:0000256" key="1">
    <source>
        <dbReference type="SAM" id="Phobius"/>
    </source>
</evidence>
<dbReference type="RefSeq" id="WP_231821598.1">
    <property type="nucleotide sequence ID" value="NZ_CP082781.1"/>
</dbReference>
<name>A0ABY3RQ89_9MICO</name>
<proteinExistence type="predicted"/>
<keyword evidence="1" id="KW-0812">Transmembrane</keyword>
<keyword evidence="1" id="KW-0472">Membrane</keyword>
<dbReference type="EMBL" id="CP082781">
    <property type="protein sequence ID" value="UGS25035.1"/>
    <property type="molecule type" value="Genomic_DNA"/>
</dbReference>
<feature type="transmembrane region" description="Helical" evidence="1">
    <location>
        <begin position="95"/>
        <end position="116"/>
    </location>
</feature>
<protein>
    <submittedName>
        <fullName evidence="2">Uncharacterized protein</fullName>
    </submittedName>
</protein>
<organism evidence="2 3">
    <name type="scientific">Microbacterium resistens</name>
    <dbReference type="NCBI Taxonomy" id="156977"/>
    <lineage>
        <taxon>Bacteria</taxon>
        <taxon>Bacillati</taxon>
        <taxon>Actinomycetota</taxon>
        <taxon>Actinomycetes</taxon>
        <taxon>Micrococcales</taxon>
        <taxon>Microbacteriaceae</taxon>
        <taxon>Microbacterium</taxon>
    </lineage>
</organism>
<feature type="transmembrane region" description="Helical" evidence="1">
    <location>
        <begin position="175"/>
        <end position="195"/>
    </location>
</feature>
<dbReference type="Proteomes" id="UP001199642">
    <property type="component" value="Chromosome"/>
</dbReference>
<evidence type="ECO:0000313" key="3">
    <source>
        <dbReference type="Proteomes" id="UP001199642"/>
    </source>
</evidence>
<gene>
    <name evidence="2" type="ORF">K8F61_09980</name>
</gene>